<proteinExistence type="predicted"/>
<feature type="chain" id="PRO_5039502234" evidence="3">
    <location>
        <begin position="20"/>
        <end position="246"/>
    </location>
</feature>
<dbReference type="InterPro" id="IPR007110">
    <property type="entry name" value="Ig-like_dom"/>
</dbReference>
<dbReference type="EMBL" id="JAAVVJ010000017">
    <property type="protein sequence ID" value="KAF7203237.1"/>
    <property type="molecule type" value="Genomic_DNA"/>
</dbReference>
<keyword evidence="3" id="KW-0732">Signal</keyword>
<accession>A0A9D2XJV2</accession>
<evidence type="ECO:0000313" key="5">
    <source>
        <dbReference type="EMBL" id="KAF7203237.1"/>
    </source>
</evidence>
<dbReference type="InterPro" id="IPR036179">
    <property type="entry name" value="Ig-like_dom_sf"/>
</dbReference>
<dbReference type="Gene3D" id="2.60.40.10">
    <property type="entry name" value="Immunoglobulins"/>
    <property type="match status" value="1"/>
</dbReference>
<dbReference type="KEGG" id="nfu:107393355"/>
<feature type="compositionally biased region" description="Basic and acidic residues" evidence="1">
    <location>
        <begin position="223"/>
        <end position="246"/>
    </location>
</feature>
<dbReference type="PROSITE" id="PS50835">
    <property type="entry name" value="IG_LIKE"/>
    <property type="match status" value="1"/>
</dbReference>
<dbReference type="OrthoDB" id="8958081at2759"/>
<keyword evidence="2" id="KW-0812">Transmembrane</keyword>
<evidence type="ECO:0000313" key="6">
    <source>
        <dbReference type="Proteomes" id="UP000822369"/>
    </source>
</evidence>
<evidence type="ECO:0000259" key="4">
    <source>
        <dbReference type="PROSITE" id="PS50835"/>
    </source>
</evidence>
<feature type="transmembrane region" description="Helical" evidence="2">
    <location>
        <begin position="160"/>
        <end position="184"/>
    </location>
</feature>
<keyword evidence="2" id="KW-1133">Transmembrane helix</keyword>
<comment type="caution">
    <text evidence="5">The sequence shown here is derived from an EMBL/GenBank/DDBJ whole genome shotgun (WGS) entry which is preliminary data.</text>
</comment>
<feature type="region of interest" description="Disordered" evidence="1">
    <location>
        <begin position="206"/>
        <end position="246"/>
    </location>
</feature>
<sequence>MEMWLKRAILLFLTVSGAAMVMLKEIHINLTDAAKSENVLYGSTLVLHCCLNTSGYEKCRINWLFQPSGSDGNPLNITNVHTSSENLKSSSNDLCFSSTYSVTATEFNAGWYSCNVTKEIPVLTQTASNRTEIIVEKGNTPVPSLTTQSPVIPNDDHKNMSLWIVIGASSLVLLLLILLVICAVHRRCCRRREQPIYINTRAAVKKQPSPRPGLQVASLKNKPSSEDLRTPSPSRRYEQGTRRCKH</sequence>
<reference evidence="5" key="1">
    <citation type="submission" date="2020-03" db="EMBL/GenBank/DDBJ databases">
        <title>Intra-Species Differences in Population Size shape Life History and Genome Evolution.</title>
        <authorList>
            <person name="Willemsen D."/>
            <person name="Cui R."/>
            <person name="Valenzano D.R."/>
        </authorList>
    </citation>
    <scope>NUCLEOTIDE SEQUENCE</scope>
    <source>
        <strain evidence="5">GRZ</strain>
        <tissue evidence="5">Whole</tissue>
    </source>
</reference>
<dbReference type="AlphaFoldDB" id="A0A9D2XJV2"/>
<name>A0A9D2XJV2_NOTFU</name>
<feature type="domain" description="Ig-like" evidence="4">
    <location>
        <begin position="28"/>
        <end position="124"/>
    </location>
</feature>
<dbReference type="InterPro" id="IPR013783">
    <property type="entry name" value="Ig-like_fold"/>
</dbReference>
<feature type="signal peptide" evidence="3">
    <location>
        <begin position="1"/>
        <end position="19"/>
    </location>
</feature>
<evidence type="ECO:0000256" key="1">
    <source>
        <dbReference type="SAM" id="MobiDB-lite"/>
    </source>
</evidence>
<dbReference type="Proteomes" id="UP000822369">
    <property type="component" value="Chromosome 17"/>
</dbReference>
<protein>
    <submittedName>
        <fullName evidence="5">Transcript variant X1</fullName>
    </submittedName>
</protein>
<gene>
    <name evidence="5" type="ORF">G4P62_016295</name>
</gene>
<keyword evidence="2" id="KW-0472">Membrane</keyword>
<dbReference type="SUPFAM" id="SSF48726">
    <property type="entry name" value="Immunoglobulin"/>
    <property type="match status" value="1"/>
</dbReference>
<evidence type="ECO:0000256" key="3">
    <source>
        <dbReference type="SAM" id="SignalP"/>
    </source>
</evidence>
<evidence type="ECO:0000256" key="2">
    <source>
        <dbReference type="SAM" id="Phobius"/>
    </source>
</evidence>
<organism evidence="5 6">
    <name type="scientific">Nothobranchius furzeri</name>
    <name type="common">Turquoise killifish</name>
    <dbReference type="NCBI Taxonomy" id="105023"/>
    <lineage>
        <taxon>Eukaryota</taxon>
        <taxon>Metazoa</taxon>
        <taxon>Chordata</taxon>
        <taxon>Craniata</taxon>
        <taxon>Vertebrata</taxon>
        <taxon>Euteleostomi</taxon>
        <taxon>Actinopterygii</taxon>
        <taxon>Neopterygii</taxon>
        <taxon>Teleostei</taxon>
        <taxon>Neoteleostei</taxon>
        <taxon>Acanthomorphata</taxon>
        <taxon>Ovalentaria</taxon>
        <taxon>Atherinomorphae</taxon>
        <taxon>Cyprinodontiformes</taxon>
        <taxon>Nothobranchiidae</taxon>
        <taxon>Nothobranchius</taxon>
    </lineage>
</organism>